<comment type="function">
    <text evidence="9 10">This protein specifically catalyzes the removal of signal peptides from prolipoproteins.</text>
</comment>
<dbReference type="PRINTS" id="PR00781">
    <property type="entry name" value="LIPOSIGPTASE"/>
</dbReference>
<comment type="pathway">
    <text evidence="9">Protein modification; lipoprotein biosynthesis (signal peptide cleavage).</text>
</comment>
<evidence type="ECO:0000256" key="9">
    <source>
        <dbReference type="HAMAP-Rule" id="MF_00161"/>
    </source>
</evidence>
<dbReference type="Pfam" id="PF01252">
    <property type="entry name" value="Peptidase_A8"/>
    <property type="match status" value="1"/>
</dbReference>
<dbReference type="PANTHER" id="PTHR33695">
    <property type="entry name" value="LIPOPROTEIN SIGNAL PEPTIDASE"/>
    <property type="match status" value="1"/>
</dbReference>
<sequence>MIYYFISLLIIFLDQLSKWAIVKYMDLYESIPIVKGWFHITSSRNRGAAFGILQNKQWFFIILTLIVILFLIYYIYKIHKAQKLFALSLSFILGGAIGNLIDRITTGEVVDFIDVRIINYPIFNLADSAIVVGVILMIWEMFFSKEAKKDQV</sequence>
<evidence type="ECO:0000256" key="1">
    <source>
        <dbReference type="ARBA" id="ARBA00006139"/>
    </source>
</evidence>
<protein>
    <recommendedName>
        <fullName evidence="9">Lipoprotein signal peptidase</fullName>
        <ecNumber evidence="9">3.4.23.36</ecNumber>
    </recommendedName>
    <alternativeName>
        <fullName evidence="9">Prolipoprotein signal peptidase</fullName>
    </alternativeName>
    <alternativeName>
        <fullName evidence="9">Signal peptidase II</fullName>
        <shortName evidence="9">SPase II</shortName>
    </alternativeName>
</protein>
<dbReference type="RefSeq" id="WP_068727511.1">
    <property type="nucleotide sequence ID" value="NZ_LSKU01000001.1"/>
</dbReference>
<dbReference type="OrthoDB" id="9810259at2"/>
<evidence type="ECO:0000256" key="7">
    <source>
        <dbReference type="ARBA" id="ARBA00022989"/>
    </source>
</evidence>
<dbReference type="EMBL" id="LSKU01000001">
    <property type="protein sequence ID" value="KXG45032.1"/>
    <property type="molecule type" value="Genomic_DNA"/>
</dbReference>
<evidence type="ECO:0000256" key="6">
    <source>
        <dbReference type="ARBA" id="ARBA00022801"/>
    </source>
</evidence>
<keyword evidence="2 9" id="KW-1003">Cell membrane</keyword>
<evidence type="ECO:0000256" key="11">
    <source>
        <dbReference type="RuleBase" id="RU004181"/>
    </source>
</evidence>
<proteinExistence type="inferred from homology"/>
<accession>A0A135L7S8</accession>
<keyword evidence="8 9" id="KW-0472">Membrane</keyword>
<evidence type="ECO:0000256" key="2">
    <source>
        <dbReference type="ARBA" id="ARBA00022475"/>
    </source>
</evidence>
<feature type="transmembrane region" description="Helical" evidence="9">
    <location>
        <begin position="83"/>
        <end position="101"/>
    </location>
</feature>
<keyword evidence="6 9" id="KW-0378">Hydrolase</keyword>
<evidence type="ECO:0000256" key="8">
    <source>
        <dbReference type="ARBA" id="ARBA00023136"/>
    </source>
</evidence>
<evidence type="ECO:0000256" key="4">
    <source>
        <dbReference type="ARBA" id="ARBA00022692"/>
    </source>
</evidence>
<feature type="transmembrane region" description="Helical" evidence="9">
    <location>
        <begin position="121"/>
        <end position="139"/>
    </location>
</feature>
<feature type="transmembrane region" description="Helical" evidence="9">
    <location>
        <begin position="58"/>
        <end position="76"/>
    </location>
</feature>
<dbReference type="GO" id="GO:0005886">
    <property type="term" value="C:plasma membrane"/>
    <property type="evidence" value="ECO:0007669"/>
    <property type="project" value="UniProtKB-SubCell"/>
</dbReference>
<dbReference type="EC" id="3.4.23.36" evidence="9"/>
<dbReference type="GO" id="GO:0004190">
    <property type="term" value="F:aspartic-type endopeptidase activity"/>
    <property type="evidence" value="ECO:0007669"/>
    <property type="project" value="UniProtKB-UniRule"/>
</dbReference>
<dbReference type="NCBIfam" id="TIGR00077">
    <property type="entry name" value="lspA"/>
    <property type="match status" value="1"/>
</dbReference>
<gene>
    <name evidence="9" type="primary">lspA</name>
    <name evidence="12" type="ORF">U473_06740</name>
</gene>
<keyword evidence="4 9" id="KW-0812">Transmembrane</keyword>
<dbReference type="UniPathway" id="UPA00665"/>
<comment type="catalytic activity">
    <reaction evidence="9 10">
        <text>Release of signal peptides from bacterial membrane prolipoproteins. Hydrolyzes -Xaa-Yaa-Zaa-|-(S,diacylglyceryl)Cys-, in which Xaa is hydrophobic (preferably Leu), and Yaa (Ala or Ser) and Zaa (Gly or Ala) have small, neutral side chains.</text>
        <dbReference type="EC" id="3.4.23.36"/>
    </reaction>
</comment>
<evidence type="ECO:0000256" key="5">
    <source>
        <dbReference type="ARBA" id="ARBA00022750"/>
    </source>
</evidence>
<evidence type="ECO:0000256" key="10">
    <source>
        <dbReference type="RuleBase" id="RU000594"/>
    </source>
</evidence>
<dbReference type="STRING" id="1413211.U473_06740"/>
<comment type="caution">
    <text evidence="12">The sequence shown here is derived from an EMBL/GenBank/DDBJ whole genome shotgun (WGS) entry which is preliminary data.</text>
</comment>
<feature type="active site" evidence="9">
    <location>
        <position position="111"/>
    </location>
</feature>
<keyword evidence="13" id="KW-1185">Reference proteome</keyword>
<evidence type="ECO:0000256" key="3">
    <source>
        <dbReference type="ARBA" id="ARBA00022670"/>
    </source>
</evidence>
<dbReference type="GO" id="GO:0006508">
    <property type="term" value="P:proteolysis"/>
    <property type="evidence" value="ECO:0007669"/>
    <property type="project" value="UniProtKB-KW"/>
</dbReference>
<organism evidence="12 13">
    <name type="scientific">Tepidibacillus decaturensis</name>
    <dbReference type="NCBI Taxonomy" id="1413211"/>
    <lineage>
        <taxon>Bacteria</taxon>
        <taxon>Bacillati</taxon>
        <taxon>Bacillota</taxon>
        <taxon>Bacilli</taxon>
        <taxon>Bacillales</taxon>
        <taxon>Bacillaceae</taxon>
        <taxon>Tepidibacillus</taxon>
    </lineage>
</organism>
<dbReference type="Proteomes" id="UP000070352">
    <property type="component" value="Unassembled WGS sequence"/>
</dbReference>
<comment type="caution">
    <text evidence="9">Lacks conserved residue(s) required for the propagation of feature annotation.</text>
</comment>
<dbReference type="HAMAP" id="MF_00161">
    <property type="entry name" value="LspA"/>
    <property type="match status" value="1"/>
</dbReference>
<keyword evidence="5 9" id="KW-0064">Aspartyl protease</keyword>
<comment type="subcellular location">
    <subcellularLocation>
        <location evidence="9">Cell membrane</location>
        <topology evidence="9">Multi-pass membrane protein</topology>
    </subcellularLocation>
</comment>
<keyword evidence="3 9" id="KW-0645">Protease</keyword>
<evidence type="ECO:0000313" key="12">
    <source>
        <dbReference type="EMBL" id="KXG45032.1"/>
    </source>
</evidence>
<dbReference type="AlphaFoldDB" id="A0A135L7S8"/>
<dbReference type="PROSITE" id="PS00855">
    <property type="entry name" value="SPASE_II"/>
    <property type="match status" value="1"/>
</dbReference>
<keyword evidence="7 9" id="KW-1133">Transmembrane helix</keyword>
<feature type="active site" evidence="9">
    <location>
        <position position="127"/>
    </location>
</feature>
<dbReference type="PANTHER" id="PTHR33695:SF1">
    <property type="entry name" value="LIPOPROTEIN SIGNAL PEPTIDASE"/>
    <property type="match status" value="1"/>
</dbReference>
<dbReference type="InterPro" id="IPR001872">
    <property type="entry name" value="Peptidase_A8"/>
</dbReference>
<evidence type="ECO:0000313" key="13">
    <source>
        <dbReference type="Proteomes" id="UP000070352"/>
    </source>
</evidence>
<name>A0A135L7S8_9BACI</name>
<reference evidence="12 13" key="1">
    <citation type="submission" date="2016-02" db="EMBL/GenBank/DDBJ databases">
        <title>Draft Genome for Tepidibacillus decaturensis nov. sp. Strain Z9, an Anaerobic, Moderately Thermophilic and Heterotrophic Bacterium from Deep Subsurface of the Illinois Basin, USA.</title>
        <authorList>
            <person name="Dong Y."/>
            <person name="Chang J.Y."/>
            <person name="Sanford R."/>
            <person name="Fouke B.W."/>
        </authorList>
    </citation>
    <scope>NUCLEOTIDE SEQUENCE [LARGE SCALE GENOMIC DNA]</scope>
    <source>
        <strain evidence="12 13">Z9</strain>
    </source>
</reference>
<comment type="similarity">
    <text evidence="1 9 11">Belongs to the peptidase A8 family.</text>
</comment>